<name>A0A6B9FJ03_9HYPH</name>
<gene>
    <name evidence="1" type="ORF">MMSR116_10945</name>
</gene>
<dbReference type="Proteomes" id="UP000012488">
    <property type="component" value="Chromosome"/>
</dbReference>
<dbReference type="EMBL" id="CP043538">
    <property type="protein sequence ID" value="QGY02337.1"/>
    <property type="molecule type" value="Genomic_DNA"/>
</dbReference>
<dbReference type="AlphaFoldDB" id="A0A6B9FJ03"/>
<reference evidence="1 2" key="1">
    <citation type="journal article" date="2012" name="Genet. Mol. Biol.">
        <title>Analysis of 16S rRNA and mxaF genes revealing insights into Methylobacterium niche-specific plant association.</title>
        <authorList>
            <person name="Dourado M.N."/>
            <person name="Andreote F.D."/>
            <person name="Dini-Andreote F."/>
            <person name="Conti R."/>
            <person name="Araujo J.M."/>
            <person name="Araujo W.L."/>
        </authorList>
    </citation>
    <scope>NUCLEOTIDE SEQUENCE [LARGE SCALE GENOMIC DNA]</scope>
    <source>
        <strain evidence="1 2">SR1.6/6</strain>
    </source>
</reference>
<sequence length="83" mass="8923">MPDLDLRAEFARLCADAPAGDAGGTTYEDTLGLAVQRLVGRTQDSRAGIPTRPLHQLGASFADCPFMVSVMTLPLERMAQGFR</sequence>
<reference evidence="1 2" key="2">
    <citation type="journal article" date="2013" name="Genome Announc.">
        <title>Draft Genome Sequence of Methylobacterium mesophilicum Strain SR1.6/6, Isolated from Citrus sinensis.</title>
        <authorList>
            <person name="Marinho Almeida D."/>
            <person name="Dini-Andreote F."/>
            <person name="Camargo Neves A.A."/>
            <person name="Juca Ramos R.T."/>
            <person name="Andreote F.D."/>
            <person name="Carneiro A.R."/>
            <person name="Oliveira de Souza Lima A."/>
            <person name="Caracciolo Gomes de Sa P.H."/>
            <person name="Ribeiro Barbosa M.S."/>
            <person name="Araujo W.L."/>
            <person name="Silva A."/>
        </authorList>
    </citation>
    <scope>NUCLEOTIDE SEQUENCE [LARGE SCALE GENOMIC DNA]</scope>
    <source>
        <strain evidence="1 2">SR1.6/6</strain>
    </source>
</reference>
<organism evidence="1 2">
    <name type="scientific">Methylobacterium mesophilicum SR1.6/6</name>
    <dbReference type="NCBI Taxonomy" id="908290"/>
    <lineage>
        <taxon>Bacteria</taxon>
        <taxon>Pseudomonadati</taxon>
        <taxon>Pseudomonadota</taxon>
        <taxon>Alphaproteobacteria</taxon>
        <taxon>Hyphomicrobiales</taxon>
        <taxon>Methylobacteriaceae</taxon>
        <taxon>Methylobacterium</taxon>
    </lineage>
</organism>
<protein>
    <submittedName>
        <fullName evidence="1">Uncharacterized protein</fullName>
    </submittedName>
</protein>
<evidence type="ECO:0000313" key="2">
    <source>
        <dbReference type="Proteomes" id="UP000012488"/>
    </source>
</evidence>
<accession>A0A6B9FJ03</accession>
<evidence type="ECO:0000313" key="1">
    <source>
        <dbReference type="EMBL" id="QGY02337.1"/>
    </source>
</evidence>
<proteinExistence type="predicted"/>
<dbReference type="KEGG" id="mmes:MMSR116_10945"/>
<dbReference type="RefSeq" id="WP_158168820.1">
    <property type="nucleotide sequence ID" value="NZ_CP043538.1"/>
</dbReference>